<dbReference type="InParanoid" id="D1C2Q2"/>
<dbReference type="PANTHER" id="PTHR43335">
    <property type="entry name" value="ABC TRANSPORTER, ATP-BINDING PROTEIN"/>
    <property type="match status" value="1"/>
</dbReference>
<keyword evidence="2" id="KW-0813">Transport</keyword>
<name>D1C2Q2_SPHTD</name>
<dbReference type="EMBL" id="CP001823">
    <property type="protein sequence ID" value="ACZ38519.1"/>
    <property type="molecule type" value="Genomic_DNA"/>
</dbReference>
<dbReference type="GO" id="GO:0016887">
    <property type="term" value="F:ATP hydrolysis activity"/>
    <property type="evidence" value="ECO:0007669"/>
    <property type="project" value="InterPro"/>
</dbReference>
<sequence>MEPHRDEPVIISRGLHKAYGSVVALDHLDLEVPPGAIGLLGPNGAGKSTLIKLLLGLIRPTQGEASVLGFDIARDGIQIRQRTGYMPESDCLPGDVTAADFVGHMAQMSGLPARAARLRAAEVLYHCGVDEERYRLIREFSTGMKQRVKLAQAIVHDPDLVFLDEPTNGMDPQGRDEMLQLINRIHREVGITVVLSSHLLDDVERVCDYVLLIAQGRLVQHGPVRELIAGAGDILVEVDGDAARFREALIARGATVTASDGMLAVKHTDDLVFDLIRDTAADLDVALRGLRVQSRSLEDVYVQQVLAANGGSDGVERAG</sequence>
<dbReference type="CDD" id="cd03230">
    <property type="entry name" value="ABC_DR_subfamily_A"/>
    <property type="match status" value="1"/>
</dbReference>
<dbReference type="OrthoDB" id="9775135at2"/>
<accession>D1C2Q2</accession>
<dbReference type="Pfam" id="PF00005">
    <property type="entry name" value="ABC_tran"/>
    <property type="match status" value="1"/>
</dbReference>
<dbReference type="InterPro" id="IPR027417">
    <property type="entry name" value="P-loop_NTPase"/>
</dbReference>
<dbReference type="SMART" id="SM00382">
    <property type="entry name" value="AAA"/>
    <property type="match status" value="1"/>
</dbReference>
<organism evidence="6 7">
    <name type="scientific">Sphaerobacter thermophilus (strain ATCC 49802 / DSM 20745 / KCCM 41009 / NCIMB 13125 / S 6022)</name>
    <dbReference type="NCBI Taxonomy" id="479434"/>
    <lineage>
        <taxon>Bacteria</taxon>
        <taxon>Pseudomonadati</taxon>
        <taxon>Thermomicrobiota</taxon>
        <taxon>Thermomicrobia</taxon>
        <taxon>Sphaerobacterales</taxon>
        <taxon>Sphaerobacterineae</taxon>
        <taxon>Sphaerobacteraceae</taxon>
        <taxon>Sphaerobacter</taxon>
    </lineage>
</organism>
<reference evidence="7" key="1">
    <citation type="submission" date="2009-11" db="EMBL/GenBank/DDBJ databases">
        <title>The complete chromosome 1 of Sphaerobacter thermophilus DSM 20745.</title>
        <authorList>
            <person name="Lucas S."/>
            <person name="Copeland A."/>
            <person name="Lapidus A."/>
            <person name="Glavina del Rio T."/>
            <person name="Dalin E."/>
            <person name="Tice H."/>
            <person name="Bruce D."/>
            <person name="Goodwin L."/>
            <person name="Pitluck S."/>
            <person name="Kyrpides N."/>
            <person name="Mavromatis K."/>
            <person name="Ivanova N."/>
            <person name="Mikhailova N."/>
            <person name="LaButti K.M."/>
            <person name="Clum A."/>
            <person name="Sun H.I."/>
            <person name="Brettin T."/>
            <person name="Detter J.C."/>
            <person name="Han C."/>
            <person name="Larimer F."/>
            <person name="Land M."/>
            <person name="Hauser L."/>
            <person name="Markowitz V."/>
            <person name="Cheng J.F."/>
            <person name="Hugenholtz P."/>
            <person name="Woyke T."/>
            <person name="Wu D."/>
            <person name="Steenblock K."/>
            <person name="Schneider S."/>
            <person name="Pukall R."/>
            <person name="Goeker M."/>
            <person name="Klenk H.P."/>
            <person name="Eisen J.A."/>
        </authorList>
    </citation>
    <scope>NUCLEOTIDE SEQUENCE [LARGE SCALE GENOMIC DNA]</scope>
    <source>
        <strain evidence="7">ATCC 49802 / DSM 20745 / S 6022</strain>
    </source>
</reference>
<gene>
    <name evidence="6" type="ordered locus">Sthe_1083</name>
</gene>
<dbReference type="STRING" id="479434.Sthe_1083"/>
<evidence type="ECO:0000313" key="7">
    <source>
        <dbReference type="Proteomes" id="UP000002027"/>
    </source>
</evidence>
<reference evidence="6 7" key="2">
    <citation type="journal article" date="2010" name="Stand. Genomic Sci.">
        <title>Complete genome sequence of Desulfohalobium retbaense type strain (HR(100)).</title>
        <authorList>
            <person name="Spring S."/>
            <person name="Nolan M."/>
            <person name="Lapidus A."/>
            <person name="Glavina Del Rio T."/>
            <person name="Copeland A."/>
            <person name="Tice H."/>
            <person name="Cheng J.F."/>
            <person name="Lucas S."/>
            <person name="Land M."/>
            <person name="Chen F."/>
            <person name="Bruce D."/>
            <person name="Goodwin L."/>
            <person name="Pitluck S."/>
            <person name="Ivanova N."/>
            <person name="Mavromatis K."/>
            <person name="Mikhailova N."/>
            <person name="Pati A."/>
            <person name="Chen A."/>
            <person name="Palaniappan K."/>
            <person name="Hauser L."/>
            <person name="Chang Y.J."/>
            <person name="Jeffries C.D."/>
            <person name="Munk C."/>
            <person name="Kiss H."/>
            <person name="Chain P."/>
            <person name="Han C."/>
            <person name="Brettin T."/>
            <person name="Detter J.C."/>
            <person name="Schuler E."/>
            <person name="Goker M."/>
            <person name="Rohde M."/>
            <person name="Bristow J."/>
            <person name="Eisen J.A."/>
            <person name="Markowitz V."/>
            <person name="Hugenholtz P."/>
            <person name="Kyrpides N.C."/>
            <person name="Klenk H.P."/>
        </authorList>
    </citation>
    <scope>NUCLEOTIDE SEQUENCE [LARGE SCALE GENOMIC DNA]</scope>
    <source>
        <strain evidence="7">ATCC 49802 / DSM 20745 / S 6022</strain>
    </source>
</reference>
<evidence type="ECO:0000256" key="1">
    <source>
        <dbReference type="ARBA" id="ARBA00005417"/>
    </source>
</evidence>
<evidence type="ECO:0000313" key="6">
    <source>
        <dbReference type="EMBL" id="ACZ38519.1"/>
    </source>
</evidence>
<dbReference type="InterPro" id="IPR003593">
    <property type="entry name" value="AAA+_ATPase"/>
</dbReference>
<keyword evidence="3" id="KW-0547">Nucleotide-binding</keyword>
<evidence type="ECO:0000256" key="3">
    <source>
        <dbReference type="ARBA" id="ARBA00022741"/>
    </source>
</evidence>
<dbReference type="eggNOG" id="COG1131">
    <property type="taxonomic scope" value="Bacteria"/>
</dbReference>
<protein>
    <submittedName>
        <fullName evidence="6">ABC transporter related protein</fullName>
    </submittedName>
</protein>
<dbReference type="KEGG" id="sti:Sthe_1083"/>
<evidence type="ECO:0000259" key="5">
    <source>
        <dbReference type="PROSITE" id="PS50893"/>
    </source>
</evidence>
<dbReference type="Proteomes" id="UP000002027">
    <property type="component" value="Chromosome 1"/>
</dbReference>
<feature type="domain" description="ABC transporter" evidence="5">
    <location>
        <begin position="10"/>
        <end position="240"/>
    </location>
</feature>
<keyword evidence="4" id="KW-0067">ATP-binding</keyword>
<evidence type="ECO:0000256" key="2">
    <source>
        <dbReference type="ARBA" id="ARBA00022448"/>
    </source>
</evidence>
<comment type="similarity">
    <text evidence="1">Belongs to the ABC transporter superfamily.</text>
</comment>
<proteinExistence type="inferred from homology"/>
<dbReference type="RefSeq" id="WP_012871566.1">
    <property type="nucleotide sequence ID" value="NC_013523.1"/>
</dbReference>
<evidence type="ECO:0000256" key="4">
    <source>
        <dbReference type="ARBA" id="ARBA00022840"/>
    </source>
</evidence>
<dbReference type="PANTHER" id="PTHR43335:SF2">
    <property type="entry name" value="ABC TRANSPORTER, ATP-BINDING PROTEIN"/>
    <property type="match status" value="1"/>
</dbReference>
<dbReference type="SUPFAM" id="SSF52540">
    <property type="entry name" value="P-loop containing nucleoside triphosphate hydrolases"/>
    <property type="match status" value="1"/>
</dbReference>
<dbReference type="PROSITE" id="PS50893">
    <property type="entry name" value="ABC_TRANSPORTER_2"/>
    <property type="match status" value="1"/>
</dbReference>
<dbReference type="AlphaFoldDB" id="D1C2Q2"/>
<keyword evidence="7" id="KW-1185">Reference proteome</keyword>
<dbReference type="InterPro" id="IPR003439">
    <property type="entry name" value="ABC_transporter-like_ATP-bd"/>
</dbReference>
<dbReference type="Gene3D" id="3.40.50.300">
    <property type="entry name" value="P-loop containing nucleotide triphosphate hydrolases"/>
    <property type="match status" value="1"/>
</dbReference>
<dbReference type="GO" id="GO:0005524">
    <property type="term" value="F:ATP binding"/>
    <property type="evidence" value="ECO:0007669"/>
    <property type="project" value="UniProtKB-KW"/>
</dbReference>
<dbReference type="HOGENOM" id="CLU_000604_1_2_0"/>